<protein>
    <recommendedName>
        <fullName evidence="4">DUF3039 domain-containing protein</fullName>
    </recommendedName>
</protein>
<evidence type="ECO:0000256" key="1">
    <source>
        <dbReference type="SAM" id="MobiDB-lite"/>
    </source>
</evidence>
<proteinExistence type="predicted"/>
<reference evidence="3" key="1">
    <citation type="journal article" date="2019" name="Int. J. Syst. Evol. Microbiol.">
        <title>The Global Catalogue of Microorganisms (GCM) 10K type strain sequencing project: providing services to taxonomists for standard genome sequencing and annotation.</title>
        <authorList>
            <consortium name="The Broad Institute Genomics Platform"/>
            <consortium name="The Broad Institute Genome Sequencing Center for Infectious Disease"/>
            <person name="Wu L."/>
            <person name="Ma J."/>
        </authorList>
    </citation>
    <scope>NUCLEOTIDE SEQUENCE [LARGE SCALE GENOMIC DNA]</scope>
    <source>
        <strain evidence="3">JCM 16546</strain>
    </source>
</reference>
<sequence length="106" mass="11737">MRPANPCREAGPPLDSGTMSTPLDTPGDGGTALLDRELEKLLEEEEIEPGDHERFSHYVQKEKILESAITGKPVRALCGKKWTPGRDPEKFPVCPTCKEIYESLNS</sequence>
<evidence type="ECO:0000313" key="3">
    <source>
        <dbReference type="Proteomes" id="UP001410795"/>
    </source>
</evidence>
<feature type="region of interest" description="Disordered" evidence="1">
    <location>
        <begin position="1"/>
        <end position="32"/>
    </location>
</feature>
<dbReference type="InterPro" id="IPR021400">
    <property type="entry name" value="DUF3039"/>
</dbReference>
<dbReference type="Pfam" id="PF11238">
    <property type="entry name" value="DUF3039"/>
    <property type="match status" value="1"/>
</dbReference>
<accession>A0ABP7B4Q7</accession>
<evidence type="ECO:0008006" key="4">
    <source>
        <dbReference type="Google" id="ProtNLM"/>
    </source>
</evidence>
<comment type="caution">
    <text evidence="2">The sequence shown here is derived from an EMBL/GenBank/DDBJ whole genome shotgun (WGS) entry which is preliminary data.</text>
</comment>
<evidence type="ECO:0000313" key="2">
    <source>
        <dbReference type="EMBL" id="GAA3648317.1"/>
    </source>
</evidence>
<organism evidence="2 3">
    <name type="scientific">Microbacterium marinilacus</name>
    <dbReference type="NCBI Taxonomy" id="415209"/>
    <lineage>
        <taxon>Bacteria</taxon>
        <taxon>Bacillati</taxon>
        <taxon>Actinomycetota</taxon>
        <taxon>Actinomycetes</taxon>
        <taxon>Micrococcales</taxon>
        <taxon>Microbacteriaceae</taxon>
        <taxon>Microbacterium</taxon>
    </lineage>
</organism>
<name>A0ABP7B4Q7_9MICO</name>
<dbReference type="Proteomes" id="UP001410795">
    <property type="component" value="Unassembled WGS sequence"/>
</dbReference>
<dbReference type="EMBL" id="BAAAYV010000002">
    <property type="protein sequence ID" value="GAA3648317.1"/>
    <property type="molecule type" value="Genomic_DNA"/>
</dbReference>
<keyword evidence="3" id="KW-1185">Reference proteome</keyword>
<gene>
    <name evidence="2" type="ORF">GCM10022202_04850</name>
</gene>